<evidence type="ECO:0000313" key="1">
    <source>
        <dbReference type="EMBL" id="GBN27681.1"/>
    </source>
</evidence>
<name>A0A4Y2MKI3_ARAVE</name>
<accession>A0A4Y2MKI3</accession>
<comment type="caution">
    <text evidence="1">The sequence shown here is derived from an EMBL/GenBank/DDBJ whole genome shotgun (WGS) entry which is preliminary data.</text>
</comment>
<sequence length="146" mass="16887">MLLRQGHVWHCIHRNILEEPKQGRDRILLCPTGPTTNVQATSYRYQICPSLIVEVLWANDCASIEYRPWAIKSAPDSFCDYKTKIKQKLEKLEVYFHVLSHKDVLARFLNYMPMSCTIIPTDILNSHLFPTTWEAPLGQTLRTSIG</sequence>
<dbReference type="Proteomes" id="UP000499080">
    <property type="component" value="Unassembled WGS sequence"/>
</dbReference>
<dbReference type="AlphaFoldDB" id="A0A4Y2MKI3"/>
<keyword evidence="2" id="KW-1185">Reference proteome</keyword>
<proteinExistence type="predicted"/>
<evidence type="ECO:0000313" key="2">
    <source>
        <dbReference type="Proteomes" id="UP000499080"/>
    </source>
</evidence>
<gene>
    <name evidence="1" type="ORF">AVEN_36471_1</name>
</gene>
<protein>
    <submittedName>
        <fullName evidence="1">Uncharacterized protein</fullName>
    </submittedName>
</protein>
<reference evidence="1 2" key="1">
    <citation type="journal article" date="2019" name="Sci. Rep.">
        <title>Orb-weaving spider Araneus ventricosus genome elucidates the spidroin gene catalogue.</title>
        <authorList>
            <person name="Kono N."/>
            <person name="Nakamura H."/>
            <person name="Ohtoshi R."/>
            <person name="Moran D.A.P."/>
            <person name="Shinohara A."/>
            <person name="Yoshida Y."/>
            <person name="Fujiwara M."/>
            <person name="Mori M."/>
            <person name="Tomita M."/>
            <person name="Arakawa K."/>
        </authorList>
    </citation>
    <scope>NUCLEOTIDE SEQUENCE [LARGE SCALE GENOMIC DNA]</scope>
</reference>
<dbReference type="EMBL" id="BGPR01007540">
    <property type="protein sequence ID" value="GBN27681.1"/>
    <property type="molecule type" value="Genomic_DNA"/>
</dbReference>
<organism evidence="1 2">
    <name type="scientific">Araneus ventricosus</name>
    <name type="common">Orbweaver spider</name>
    <name type="synonym">Epeira ventricosa</name>
    <dbReference type="NCBI Taxonomy" id="182803"/>
    <lineage>
        <taxon>Eukaryota</taxon>
        <taxon>Metazoa</taxon>
        <taxon>Ecdysozoa</taxon>
        <taxon>Arthropoda</taxon>
        <taxon>Chelicerata</taxon>
        <taxon>Arachnida</taxon>
        <taxon>Araneae</taxon>
        <taxon>Araneomorphae</taxon>
        <taxon>Entelegynae</taxon>
        <taxon>Araneoidea</taxon>
        <taxon>Araneidae</taxon>
        <taxon>Araneus</taxon>
    </lineage>
</organism>